<proteinExistence type="predicted"/>
<dbReference type="Proteomes" id="UP000291084">
    <property type="component" value="Chromosome 4"/>
</dbReference>
<accession>A0A0S3RUQ9</accession>
<evidence type="ECO:0000313" key="2">
    <source>
        <dbReference type="EMBL" id="BAT84329.1"/>
    </source>
</evidence>
<keyword evidence="1" id="KW-0472">Membrane</keyword>
<reference evidence="2 3" key="1">
    <citation type="journal article" date="2015" name="Sci. Rep.">
        <title>The power of single molecule real-time sequencing technology in the de novo assembly of a eukaryotic genome.</title>
        <authorList>
            <person name="Sakai H."/>
            <person name="Naito K."/>
            <person name="Ogiso-Tanaka E."/>
            <person name="Takahashi Y."/>
            <person name="Iseki K."/>
            <person name="Muto C."/>
            <person name="Satou K."/>
            <person name="Teruya K."/>
            <person name="Shiroma A."/>
            <person name="Shimoji M."/>
            <person name="Hirano T."/>
            <person name="Itoh T."/>
            <person name="Kaga A."/>
            <person name="Tomooka N."/>
        </authorList>
    </citation>
    <scope>NUCLEOTIDE SEQUENCE [LARGE SCALE GENOMIC DNA]</scope>
    <source>
        <strain evidence="3">cv. Shumari</strain>
    </source>
</reference>
<evidence type="ECO:0000313" key="3">
    <source>
        <dbReference type="Proteomes" id="UP000291084"/>
    </source>
</evidence>
<feature type="transmembrane region" description="Helical" evidence="1">
    <location>
        <begin position="6"/>
        <end position="26"/>
    </location>
</feature>
<keyword evidence="1" id="KW-0812">Transmembrane</keyword>
<keyword evidence="1" id="KW-1133">Transmembrane helix</keyword>
<evidence type="ECO:0000256" key="1">
    <source>
        <dbReference type="SAM" id="Phobius"/>
    </source>
</evidence>
<name>A0A0S3RUQ9_PHAAN</name>
<feature type="non-terminal residue" evidence="2">
    <location>
        <position position="1"/>
    </location>
</feature>
<keyword evidence="3" id="KW-1185">Reference proteome</keyword>
<organism evidence="2 3">
    <name type="scientific">Vigna angularis var. angularis</name>
    <dbReference type="NCBI Taxonomy" id="157739"/>
    <lineage>
        <taxon>Eukaryota</taxon>
        <taxon>Viridiplantae</taxon>
        <taxon>Streptophyta</taxon>
        <taxon>Embryophyta</taxon>
        <taxon>Tracheophyta</taxon>
        <taxon>Spermatophyta</taxon>
        <taxon>Magnoliopsida</taxon>
        <taxon>eudicotyledons</taxon>
        <taxon>Gunneridae</taxon>
        <taxon>Pentapetalae</taxon>
        <taxon>rosids</taxon>
        <taxon>fabids</taxon>
        <taxon>Fabales</taxon>
        <taxon>Fabaceae</taxon>
        <taxon>Papilionoideae</taxon>
        <taxon>50 kb inversion clade</taxon>
        <taxon>NPAAA clade</taxon>
        <taxon>indigoferoid/millettioid clade</taxon>
        <taxon>Phaseoleae</taxon>
        <taxon>Vigna</taxon>
    </lineage>
</organism>
<dbReference type="EMBL" id="AP015037">
    <property type="protein sequence ID" value="BAT84329.1"/>
    <property type="molecule type" value="Genomic_DNA"/>
</dbReference>
<sequence>ACLWLFPFVLNAIFLSGLLSSFRFRLPRASSFHSRAPHSQAISLHTIFSSFIFSFSIAFATIERLFYRFISRSTSLVRAPTSFHHFLHFQPIKSSFLSIKSLSTD</sequence>
<feature type="transmembrane region" description="Helical" evidence="1">
    <location>
        <begin position="47"/>
        <end position="67"/>
    </location>
</feature>
<protein>
    <submittedName>
        <fullName evidence="2">Uncharacterized protein</fullName>
    </submittedName>
</protein>
<gene>
    <name evidence="2" type="primary">Vigan.04G166500</name>
    <name evidence="2" type="ORF">VIGAN_04166500</name>
</gene>
<dbReference type="AlphaFoldDB" id="A0A0S3RUQ9"/>